<evidence type="ECO:0000313" key="1">
    <source>
        <dbReference type="EnsemblPlants" id="MELO3C021023.2.1"/>
    </source>
</evidence>
<dbReference type="Gramene" id="MELO3C021023.2.1">
    <property type="protein sequence ID" value="MELO3C021023.2.1"/>
    <property type="gene ID" value="MELO3C021023.2"/>
</dbReference>
<proteinExistence type="predicted"/>
<protein>
    <submittedName>
        <fullName evidence="1">Uncharacterized protein</fullName>
    </submittedName>
</protein>
<reference evidence="1" key="1">
    <citation type="submission" date="2023-03" db="UniProtKB">
        <authorList>
            <consortium name="EnsemblPlants"/>
        </authorList>
    </citation>
    <scope>IDENTIFICATION</scope>
</reference>
<sequence length="71" mass="7745">MAYGGLLTGARNGDGKKHVEANRRAREVFGLQLELRTCMTLMETLCVLVVEDGGDEGDRLGDDEDVCGCQR</sequence>
<dbReference type="AlphaFoldDB" id="A0A9I9DMW6"/>
<name>A0A9I9DMW6_CUCME</name>
<dbReference type="EnsemblPlants" id="MELO3C021023.2.1">
    <property type="protein sequence ID" value="MELO3C021023.2.1"/>
    <property type="gene ID" value="MELO3C021023.2"/>
</dbReference>
<accession>A0A9I9DMW6</accession>
<organism evidence="1">
    <name type="scientific">Cucumis melo</name>
    <name type="common">Muskmelon</name>
    <dbReference type="NCBI Taxonomy" id="3656"/>
    <lineage>
        <taxon>Eukaryota</taxon>
        <taxon>Viridiplantae</taxon>
        <taxon>Streptophyta</taxon>
        <taxon>Embryophyta</taxon>
        <taxon>Tracheophyta</taxon>
        <taxon>Spermatophyta</taxon>
        <taxon>Magnoliopsida</taxon>
        <taxon>eudicotyledons</taxon>
        <taxon>Gunneridae</taxon>
        <taxon>Pentapetalae</taxon>
        <taxon>rosids</taxon>
        <taxon>fabids</taxon>
        <taxon>Cucurbitales</taxon>
        <taxon>Cucurbitaceae</taxon>
        <taxon>Benincaseae</taxon>
        <taxon>Cucumis</taxon>
    </lineage>
</organism>